<evidence type="ECO:0000256" key="3">
    <source>
        <dbReference type="ARBA" id="ARBA00022989"/>
    </source>
</evidence>
<dbReference type="Pfam" id="PF02361">
    <property type="entry name" value="CbiQ"/>
    <property type="match status" value="1"/>
</dbReference>
<dbReference type="Proteomes" id="UP000671828">
    <property type="component" value="Chromosome"/>
</dbReference>
<evidence type="ECO:0000256" key="6">
    <source>
        <dbReference type="SAM" id="Phobius"/>
    </source>
</evidence>
<reference evidence="7" key="1">
    <citation type="submission" date="2021-04" db="EMBL/GenBank/DDBJ databases">
        <title>Saccharothrix algeriensis WGS.</title>
        <authorList>
            <person name="Stuskova K."/>
            <person name="Hakalova E."/>
            <person name="Tebbal A.B."/>
            <person name="Eichmeier A."/>
        </authorList>
    </citation>
    <scope>NUCLEOTIDE SEQUENCE</scope>
    <source>
        <strain evidence="7">NRRL B-24137</strain>
    </source>
</reference>
<organism evidence="7 8">
    <name type="scientific">Saccharothrix algeriensis</name>
    <dbReference type="NCBI Taxonomy" id="173560"/>
    <lineage>
        <taxon>Bacteria</taxon>
        <taxon>Bacillati</taxon>
        <taxon>Actinomycetota</taxon>
        <taxon>Actinomycetes</taxon>
        <taxon>Pseudonocardiales</taxon>
        <taxon>Pseudonocardiaceae</taxon>
        <taxon>Saccharothrix</taxon>
    </lineage>
</organism>
<feature type="transmembrane region" description="Helical" evidence="6">
    <location>
        <begin position="65"/>
        <end position="82"/>
    </location>
</feature>
<protein>
    <submittedName>
        <fullName evidence="7">Energy-coupling factor transporter transmembrane protein EcfT</fullName>
    </submittedName>
</protein>
<feature type="compositionally biased region" description="Basic and acidic residues" evidence="5">
    <location>
        <begin position="213"/>
        <end position="232"/>
    </location>
</feature>
<evidence type="ECO:0000256" key="5">
    <source>
        <dbReference type="SAM" id="MobiDB-lite"/>
    </source>
</evidence>
<evidence type="ECO:0000256" key="1">
    <source>
        <dbReference type="ARBA" id="ARBA00004141"/>
    </source>
</evidence>
<evidence type="ECO:0000256" key="2">
    <source>
        <dbReference type="ARBA" id="ARBA00022692"/>
    </source>
</evidence>
<dbReference type="AlphaFoldDB" id="A0A8T8HWL0"/>
<dbReference type="EMBL" id="CP072788">
    <property type="protein sequence ID" value="QTR02993.1"/>
    <property type="molecule type" value="Genomic_DNA"/>
</dbReference>
<feature type="region of interest" description="Disordered" evidence="5">
    <location>
        <begin position="197"/>
        <end position="232"/>
    </location>
</feature>
<keyword evidence="2 6" id="KW-0812">Transmembrane</keyword>
<sequence length="232" mass="24965">MLSLYHHADSPVHALPAGAKLLALVVTGTGLFFVRSIPWSALAFGVALACYAVARVPPGTAWRQFRPVLPFAVLIVAAQLVLTDWRTAVLVGERIVTLVLLANLVTLTTRTSAMIDAVEAALRPLRPLGVRPERIGLLVALTIRFIPVIKEQADQVRAAQRARGVERSFAYLTPLLVKTLRLADGLGEALDARGVGSEHRHRGCAGGRALSRARPDPRADPHVDRLRAGPAL</sequence>
<keyword evidence="4 6" id="KW-0472">Membrane</keyword>
<name>A0A8T8HWL0_9PSEU</name>
<dbReference type="CDD" id="cd16914">
    <property type="entry name" value="EcfT"/>
    <property type="match status" value="1"/>
</dbReference>
<evidence type="ECO:0000313" key="8">
    <source>
        <dbReference type="Proteomes" id="UP000671828"/>
    </source>
</evidence>
<gene>
    <name evidence="7" type="ORF">J7S33_29045</name>
</gene>
<keyword evidence="3 6" id="KW-1133">Transmembrane helix</keyword>
<dbReference type="PANTHER" id="PTHR33514">
    <property type="entry name" value="PROTEIN ABCI12, CHLOROPLASTIC"/>
    <property type="match status" value="1"/>
</dbReference>
<comment type="subcellular location">
    <subcellularLocation>
        <location evidence="1">Membrane</location>
        <topology evidence="1">Multi-pass membrane protein</topology>
    </subcellularLocation>
</comment>
<proteinExistence type="predicted"/>
<evidence type="ECO:0000313" key="7">
    <source>
        <dbReference type="EMBL" id="QTR02993.1"/>
    </source>
</evidence>
<evidence type="ECO:0000256" key="4">
    <source>
        <dbReference type="ARBA" id="ARBA00023136"/>
    </source>
</evidence>
<dbReference type="GO" id="GO:0005886">
    <property type="term" value="C:plasma membrane"/>
    <property type="evidence" value="ECO:0007669"/>
    <property type="project" value="TreeGrafter"/>
</dbReference>
<dbReference type="InterPro" id="IPR003339">
    <property type="entry name" value="ABC/ECF_trnsptr_transmembrane"/>
</dbReference>
<accession>A0A8T8HWL0</accession>
<dbReference type="PANTHER" id="PTHR33514:SF13">
    <property type="entry name" value="PROTEIN ABCI12, CHLOROPLASTIC"/>
    <property type="match status" value="1"/>
</dbReference>
<feature type="transmembrane region" description="Helical" evidence="6">
    <location>
        <begin position="32"/>
        <end position="53"/>
    </location>
</feature>